<proteinExistence type="predicted"/>
<sequence>MTVVVNPHIPLSSAVDRDTFLSLVQDVALETQANEPRCLAYCWTKPVAEADHSSDATALVQGLEVYADGNALVVTHRSGTAYKRMREVVASRALLSYPKGGVPTYRPAGGGFLTKPGVAEIVGPDEHFVVLKYTVRAGDAVARALKEERQLAEELEGNEGVFAVFCFVPDGDSGEDEDKGEVSIALFIRLRGVSDYQGAVEESVGRFEERLSREGIEQTMFWEGHGFGFFRQQN</sequence>
<name>A0ABR4K2B1_9EURO</name>
<organism evidence="1 2">
    <name type="scientific">Aspergillus pseudoustus</name>
    <dbReference type="NCBI Taxonomy" id="1810923"/>
    <lineage>
        <taxon>Eukaryota</taxon>
        <taxon>Fungi</taxon>
        <taxon>Dikarya</taxon>
        <taxon>Ascomycota</taxon>
        <taxon>Pezizomycotina</taxon>
        <taxon>Eurotiomycetes</taxon>
        <taxon>Eurotiomycetidae</taxon>
        <taxon>Eurotiales</taxon>
        <taxon>Aspergillaceae</taxon>
        <taxon>Aspergillus</taxon>
        <taxon>Aspergillus subgen. Nidulantes</taxon>
    </lineage>
</organism>
<gene>
    <name evidence="1" type="ORF">BJY01DRAFT_247249</name>
</gene>
<reference evidence="1 2" key="1">
    <citation type="submission" date="2024-07" db="EMBL/GenBank/DDBJ databases">
        <title>Section-level genome sequencing and comparative genomics of Aspergillus sections Usti and Cavernicolus.</title>
        <authorList>
            <consortium name="Lawrence Berkeley National Laboratory"/>
            <person name="Nybo J.L."/>
            <person name="Vesth T.C."/>
            <person name="Theobald S."/>
            <person name="Frisvad J.C."/>
            <person name="Larsen T.O."/>
            <person name="Kjaerboelling I."/>
            <person name="Rothschild-Mancinelli K."/>
            <person name="Lyhne E.K."/>
            <person name="Kogle M.E."/>
            <person name="Barry K."/>
            <person name="Clum A."/>
            <person name="Na H."/>
            <person name="Ledsgaard L."/>
            <person name="Lin J."/>
            <person name="Lipzen A."/>
            <person name="Kuo A."/>
            <person name="Riley R."/>
            <person name="Mondo S."/>
            <person name="Labutti K."/>
            <person name="Haridas S."/>
            <person name="Pangalinan J."/>
            <person name="Salamov A.A."/>
            <person name="Simmons B.A."/>
            <person name="Magnuson J.K."/>
            <person name="Chen J."/>
            <person name="Drula E."/>
            <person name="Henrissat B."/>
            <person name="Wiebenga A."/>
            <person name="Lubbers R.J."/>
            <person name="Gomes A.C."/>
            <person name="Makela M.R."/>
            <person name="Stajich J."/>
            <person name="Grigoriev I.V."/>
            <person name="Mortensen U.H."/>
            <person name="De Vries R.P."/>
            <person name="Baker S.E."/>
            <person name="Andersen M.R."/>
        </authorList>
    </citation>
    <scope>NUCLEOTIDE SEQUENCE [LARGE SCALE GENOMIC DNA]</scope>
    <source>
        <strain evidence="1 2">CBS 123904</strain>
    </source>
</reference>
<accession>A0ABR4K2B1</accession>
<dbReference type="Gene3D" id="3.30.70.100">
    <property type="match status" value="1"/>
</dbReference>
<evidence type="ECO:0000313" key="2">
    <source>
        <dbReference type="Proteomes" id="UP001610446"/>
    </source>
</evidence>
<evidence type="ECO:0000313" key="1">
    <source>
        <dbReference type="EMBL" id="KAL2846465.1"/>
    </source>
</evidence>
<dbReference type="EMBL" id="JBFXLU010000063">
    <property type="protein sequence ID" value="KAL2846465.1"/>
    <property type="molecule type" value="Genomic_DNA"/>
</dbReference>
<keyword evidence="2" id="KW-1185">Reference proteome</keyword>
<protein>
    <recommendedName>
        <fullName evidence="3">ABM domain-containing protein</fullName>
    </recommendedName>
</protein>
<dbReference type="Proteomes" id="UP001610446">
    <property type="component" value="Unassembled WGS sequence"/>
</dbReference>
<comment type="caution">
    <text evidence="1">The sequence shown here is derived from an EMBL/GenBank/DDBJ whole genome shotgun (WGS) entry which is preliminary data.</text>
</comment>
<evidence type="ECO:0008006" key="3">
    <source>
        <dbReference type="Google" id="ProtNLM"/>
    </source>
</evidence>